<gene>
    <name evidence="3" type="ORF">niasHS_001155</name>
</gene>
<feature type="transmembrane region" description="Helical" evidence="2">
    <location>
        <begin position="244"/>
        <end position="268"/>
    </location>
</feature>
<feature type="transmembrane region" description="Helical" evidence="2">
    <location>
        <begin position="196"/>
        <end position="217"/>
    </location>
</feature>
<comment type="caution">
    <text evidence="3">The sequence shown here is derived from an EMBL/GenBank/DDBJ whole genome shotgun (WGS) entry which is preliminary data.</text>
</comment>
<feature type="compositionally biased region" description="Polar residues" evidence="1">
    <location>
        <begin position="163"/>
        <end position="180"/>
    </location>
</feature>
<keyword evidence="2" id="KW-0812">Transmembrane</keyword>
<keyword evidence="2" id="KW-1133">Transmembrane helix</keyword>
<sequence length="276" mass="30583">MGECQKDFFATVHRLQEMAPAFFAGTETPTENGKFLEKAFDTLCCITIKAENNAMKKDELAEMIGEFEANQRNFCQQLKNGQNIWEAVESSAGNAIVTAAKDLKVNPQTYEEGIRKLTKLQIVSPENQPAIGTFVKHCIASLKIFQEFITDERLPPTLFASGQNVSSDQTSALSDQQNGMPSRRTKRARSRDLRECLLSLVVFAYCTTVSTLLGIILHRGHVAVFSMFSFGNSDQSQPNQHLPALAVTTIIVTAISILFAFVGFVGVINHCFGRRH</sequence>
<protein>
    <submittedName>
        <fullName evidence="3">Uncharacterized protein</fullName>
    </submittedName>
</protein>
<proteinExistence type="predicted"/>
<keyword evidence="4" id="KW-1185">Reference proteome</keyword>
<feature type="region of interest" description="Disordered" evidence="1">
    <location>
        <begin position="163"/>
        <end position="187"/>
    </location>
</feature>
<evidence type="ECO:0000256" key="1">
    <source>
        <dbReference type="SAM" id="MobiDB-lite"/>
    </source>
</evidence>
<dbReference type="Proteomes" id="UP001620645">
    <property type="component" value="Unassembled WGS sequence"/>
</dbReference>
<dbReference type="AlphaFoldDB" id="A0ABD2KCE3"/>
<reference evidence="3 4" key="1">
    <citation type="submission" date="2024-10" db="EMBL/GenBank/DDBJ databases">
        <authorList>
            <person name="Kim D."/>
        </authorList>
    </citation>
    <scope>NUCLEOTIDE SEQUENCE [LARGE SCALE GENOMIC DNA]</scope>
    <source>
        <strain evidence="3">Taebaek</strain>
    </source>
</reference>
<evidence type="ECO:0000256" key="2">
    <source>
        <dbReference type="SAM" id="Phobius"/>
    </source>
</evidence>
<accession>A0ABD2KCE3</accession>
<evidence type="ECO:0000313" key="4">
    <source>
        <dbReference type="Proteomes" id="UP001620645"/>
    </source>
</evidence>
<keyword evidence="2" id="KW-0472">Membrane</keyword>
<dbReference type="EMBL" id="JBICCN010000028">
    <property type="protein sequence ID" value="KAL3100589.1"/>
    <property type="molecule type" value="Genomic_DNA"/>
</dbReference>
<name>A0ABD2KCE3_HETSC</name>
<organism evidence="3 4">
    <name type="scientific">Heterodera schachtii</name>
    <name type="common">Sugarbeet cyst nematode worm</name>
    <name type="synonym">Tylenchus schachtii</name>
    <dbReference type="NCBI Taxonomy" id="97005"/>
    <lineage>
        <taxon>Eukaryota</taxon>
        <taxon>Metazoa</taxon>
        <taxon>Ecdysozoa</taxon>
        <taxon>Nematoda</taxon>
        <taxon>Chromadorea</taxon>
        <taxon>Rhabditida</taxon>
        <taxon>Tylenchina</taxon>
        <taxon>Tylenchomorpha</taxon>
        <taxon>Tylenchoidea</taxon>
        <taxon>Heteroderidae</taxon>
        <taxon>Heteroderinae</taxon>
        <taxon>Heterodera</taxon>
    </lineage>
</organism>
<evidence type="ECO:0000313" key="3">
    <source>
        <dbReference type="EMBL" id="KAL3100589.1"/>
    </source>
</evidence>